<evidence type="ECO:0000313" key="3">
    <source>
        <dbReference type="Proteomes" id="UP001634007"/>
    </source>
</evidence>
<dbReference type="Pfam" id="PF00646">
    <property type="entry name" value="F-box"/>
    <property type="match status" value="1"/>
</dbReference>
<dbReference type="SUPFAM" id="SSF81383">
    <property type="entry name" value="F-box domain"/>
    <property type="match status" value="1"/>
</dbReference>
<dbReference type="EMBL" id="JBJKBG010000002">
    <property type="protein sequence ID" value="KAL3751427.1"/>
    <property type="molecule type" value="Genomic_DNA"/>
</dbReference>
<dbReference type="PANTHER" id="PTHR31111">
    <property type="entry name" value="BNAA05G37150D PROTEIN-RELATED"/>
    <property type="match status" value="1"/>
</dbReference>
<dbReference type="NCBIfam" id="TIGR01640">
    <property type="entry name" value="F_box_assoc_1"/>
    <property type="match status" value="1"/>
</dbReference>
<dbReference type="Gene3D" id="1.20.1280.50">
    <property type="match status" value="1"/>
</dbReference>
<evidence type="ECO:0000313" key="2">
    <source>
        <dbReference type="EMBL" id="KAL3751427.1"/>
    </source>
</evidence>
<dbReference type="PROSITE" id="PS50181">
    <property type="entry name" value="FBOX"/>
    <property type="match status" value="1"/>
</dbReference>
<dbReference type="PANTHER" id="PTHR31111:SF138">
    <property type="entry name" value="F-BOX ASSOCIATED DOMAIN-CONTAINING PROTEIN"/>
    <property type="match status" value="1"/>
</dbReference>
<organism evidence="2 3">
    <name type="scientific">Eucalyptus globulus</name>
    <name type="common">Tasmanian blue gum</name>
    <dbReference type="NCBI Taxonomy" id="34317"/>
    <lineage>
        <taxon>Eukaryota</taxon>
        <taxon>Viridiplantae</taxon>
        <taxon>Streptophyta</taxon>
        <taxon>Embryophyta</taxon>
        <taxon>Tracheophyta</taxon>
        <taxon>Spermatophyta</taxon>
        <taxon>Magnoliopsida</taxon>
        <taxon>eudicotyledons</taxon>
        <taxon>Gunneridae</taxon>
        <taxon>Pentapetalae</taxon>
        <taxon>rosids</taxon>
        <taxon>malvids</taxon>
        <taxon>Myrtales</taxon>
        <taxon>Myrtaceae</taxon>
        <taxon>Myrtoideae</taxon>
        <taxon>Eucalypteae</taxon>
        <taxon>Eucalyptus</taxon>
    </lineage>
</organism>
<dbReference type="AlphaFoldDB" id="A0ABD3LIY5"/>
<protein>
    <recommendedName>
        <fullName evidence="1">F-box domain-containing protein</fullName>
    </recommendedName>
</protein>
<proteinExistence type="predicted"/>
<evidence type="ECO:0000259" key="1">
    <source>
        <dbReference type="PROSITE" id="PS50181"/>
    </source>
</evidence>
<reference evidence="2 3" key="1">
    <citation type="submission" date="2024-11" db="EMBL/GenBank/DDBJ databases">
        <title>Chromosome-level genome assembly of Eucalyptus globulus Labill. provides insights into its genome evolution.</title>
        <authorList>
            <person name="Li X."/>
        </authorList>
    </citation>
    <scope>NUCLEOTIDE SEQUENCE [LARGE SCALE GENOMIC DNA]</scope>
    <source>
        <strain evidence="2">CL2024</strain>
        <tissue evidence="2">Fresh tender leaves</tissue>
    </source>
</reference>
<name>A0ABD3LIY5_EUCGL</name>
<dbReference type="InterPro" id="IPR017451">
    <property type="entry name" value="F-box-assoc_interact_dom"/>
</dbReference>
<dbReference type="SMART" id="SM00256">
    <property type="entry name" value="FBOX"/>
    <property type="match status" value="1"/>
</dbReference>
<dbReference type="Proteomes" id="UP001634007">
    <property type="component" value="Unassembled WGS sequence"/>
</dbReference>
<keyword evidence="3" id="KW-1185">Reference proteome</keyword>
<dbReference type="InterPro" id="IPR001810">
    <property type="entry name" value="F-box_dom"/>
</dbReference>
<accession>A0ABD3LIY5</accession>
<dbReference type="CDD" id="cd22157">
    <property type="entry name" value="F-box_AtFBW1-like"/>
    <property type="match status" value="1"/>
</dbReference>
<sequence>MVIPEDLLFEILKRLPVKSLCRFKCVSTLWRSLISDPRFVDSHFAHSSNHPKLVISLPSHPHAGPRARLFFAANPSEPGNDHRPWTVSPYFFALGTACRYVSQSIHGLICFQVDGYVGVCNPTSGKYMTSRTVEAKVTGECAYLHYSFGFDPVAKKYKVLRTLATCRSMPGCLRELIMEQHVLDLASETWRRIEDGPPHIKKEGEICFNGLVYYRAWNGNITNPRQDYLVEFDVGTESFLMVKFPGDNGPRGGHHKVCLIEFEGRVAVADLRNLKRHGSDDVVLLISEDFEREIWRKKVIALPPRWKKILVAEEVFLAGTVSTGEWLLVSQIMLKPPRVFYYNPKNNSFRGIEIRGLPKYRIVLPPAVWQTFTHHVESLLPLEGLHDRHMPWRL</sequence>
<feature type="domain" description="F-box" evidence="1">
    <location>
        <begin position="1"/>
        <end position="47"/>
    </location>
</feature>
<gene>
    <name evidence="2" type="ORF">ACJRO7_012280</name>
</gene>
<dbReference type="InterPro" id="IPR036047">
    <property type="entry name" value="F-box-like_dom_sf"/>
</dbReference>
<dbReference type="InterPro" id="IPR013187">
    <property type="entry name" value="F-box-assoc_dom_typ3"/>
</dbReference>
<dbReference type="Pfam" id="PF08268">
    <property type="entry name" value="FBA_3"/>
    <property type="match status" value="1"/>
</dbReference>
<comment type="caution">
    <text evidence="2">The sequence shown here is derived from an EMBL/GenBank/DDBJ whole genome shotgun (WGS) entry which is preliminary data.</text>
</comment>